<sequence length="168" mass="19232">MRLLERHQHEWPVHTRLARDLFTVPATGAGTERLFTVTQEICHARGEYLDESTIQDLVMYAYSEESGTGKQLISRVERNKASNEEWEEFETEAERPERISEDEWSPAEASIDVRPWEDENSEADTVILESAPTDDLGQNMADEARRTRFCLHLSRGSSIAFEGDSQAE</sequence>
<name>A0A9W4P111_9EURO</name>
<evidence type="ECO:0000259" key="2">
    <source>
        <dbReference type="Pfam" id="PF05699"/>
    </source>
</evidence>
<dbReference type="SUPFAM" id="SSF53098">
    <property type="entry name" value="Ribonuclease H-like"/>
    <property type="match status" value="1"/>
</dbReference>
<dbReference type="InterPro" id="IPR008906">
    <property type="entry name" value="HATC_C_dom"/>
</dbReference>
<evidence type="ECO:0000256" key="1">
    <source>
        <dbReference type="SAM" id="MobiDB-lite"/>
    </source>
</evidence>
<proteinExistence type="predicted"/>
<dbReference type="Proteomes" id="UP001154252">
    <property type="component" value="Unassembled WGS sequence"/>
</dbReference>
<comment type="caution">
    <text evidence="3">The sequence shown here is derived from an EMBL/GenBank/DDBJ whole genome shotgun (WGS) entry which is preliminary data.</text>
</comment>
<feature type="domain" description="HAT C-terminal dimerisation" evidence="2">
    <location>
        <begin position="4"/>
        <end position="58"/>
    </location>
</feature>
<dbReference type="AlphaFoldDB" id="A0A9W4P111"/>
<dbReference type="GO" id="GO:0046983">
    <property type="term" value="F:protein dimerization activity"/>
    <property type="evidence" value="ECO:0007669"/>
    <property type="project" value="InterPro"/>
</dbReference>
<dbReference type="Pfam" id="PF05699">
    <property type="entry name" value="Dimer_Tnp_hAT"/>
    <property type="match status" value="1"/>
</dbReference>
<dbReference type="OrthoDB" id="4507940at2759"/>
<protein>
    <recommendedName>
        <fullName evidence="2">HAT C-terminal dimerisation domain-containing protein</fullName>
    </recommendedName>
</protein>
<evidence type="ECO:0000313" key="3">
    <source>
        <dbReference type="EMBL" id="CAG8889854.1"/>
    </source>
</evidence>
<reference evidence="3" key="1">
    <citation type="submission" date="2021-07" db="EMBL/GenBank/DDBJ databases">
        <authorList>
            <person name="Branca A.L. A."/>
        </authorList>
    </citation>
    <scope>NUCLEOTIDE SEQUENCE</scope>
</reference>
<feature type="compositionally biased region" description="Basic and acidic residues" evidence="1">
    <location>
        <begin position="92"/>
        <end position="101"/>
    </location>
</feature>
<accession>A0A9W4P111</accession>
<organism evidence="3 4">
    <name type="scientific">Penicillium egyptiacum</name>
    <dbReference type="NCBI Taxonomy" id="1303716"/>
    <lineage>
        <taxon>Eukaryota</taxon>
        <taxon>Fungi</taxon>
        <taxon>Dikarya</taxon>
        <taxon>Ascomycota</taxon>
        <taxon>Pezizomycotina</taxon>
        <taxon>Eurotiomycetes</taxon>
        <taxon>Eurotiomycetidae</taxon>
        <taxon>Eurotiales</taxon>
        <taxon>Aspergillaceae</taxon>
        <taxon>Penicillium</taxon>
    </lineage>
</organism>
<keyword evidence="4" id="KW-1185">Reference proteome</keyword>
<gene>
    <name evidence="3" type="ORF">PEGY_LOCUS1980</name>
</gene>
<dbReference type="InterPro" id="IPR012337">
    <property type="entry name" value="RNaseH-like_sf"/>
</dbReference>
<dbReference type="EMBL" id="CAJVRC010000843">
    <property type="protein sequence ID" value="CAG8889854.1"/>
    <property type="molecule type" value="Genomic_DNA"/>
</dbReference>
<evidence type="ECO:0000313" key="4">
    <source>
        <dbReference type="Proteomes" id="UP001154252"/>
    </source>
</evidence>
<feature type="region of interest" description="Disordered" evidence="1">
    <location>
        <begin position="79"/>
        <end position="121"/>
    </location>
</feature>